<evidence type="ECO:0000313" key="1">
    <source>
        <dbReference type="EMBL" id="EGC35088.1"/>
    </source>
</evidence>
<dbReference type="STRING" id="5786.F0ZLU0"/>
<sequence>MEKLKDFITPGSEFDLSNITPQNITVNRIETLIKQVERNSAREENYKNQELTTILQASFTDKVQGWMHSEEEIIELTKRQIELEDDLACKVQEILKMNDFVAACPIELNEIKAGSLGLFVLKRERYYGFHQSENLVISSNDSMNAIKKIYGNNLPSCLLCNVVFSMKTVSTKPSALMPTPGTEFYVVDLEVQKLYDSNY</sequence>
<evidence type="ECO:0000313" key="2">
    <source>
        <dbReference type="Proteomes" id="UP000001064"/>
    </source>
</evidence>
<proteinExistence type="predicted"/>
<dbReference type="EMBL" id="GL871072">
    <property type="protein sequence ID" value="EGC35088.1"/>
    <property type="molecule type" value="Genomic_DNA"/>
</dbReference>
<dbReference type="AlphaFoldDB" id="F0ZLU0"/>
<dbReference type="RefSeq" id="XP_003288395.1">
    <property type="nucleotide sequence ID" value="XM_003288347.1"/>
</dbReference>
<organism evidence="1 2">
    <name type="scientific">Dictyostelium purpureum</name>
    <name type="common">Slime mold</name>
    <dbReference type="NCBI Taxonomy" id="5786"/>
    <lineage>
        <taxon>Eukaryota</taxon>
        <taxon>Amoebozoa</taxon>
        <taxon>Evosea</taxon>
        <taxon>Eumycetozoa</taxon>
        <taxon>Dictyostelia</taxon>
        <taxon>Dictyosteliales</taxon>
        <taxon>Dictyosteliaceae</taxon>
        <taxon>Dictyostelium</taxon>
    </lineage>
</organism>
<dbReference type="GeneID" id="10501813"/>
<accession>F0ZLU0</accession>
<dbReference type="OrthoDB" id="194358at2759"/>
<dbReference type="InParanoid" id="F0ZLU0"/>
<dbReference type="VEuPathDB" id="AmoebaDB:DICPUDRAFT_94634"/>
<dbReference type="KEGG" id="dpp:DICPUDRAFT_94634"/>
<keyword evidence="2" id="KW-1185">Reference proteome</keyword>
<gene>
    <name evidence="1" type="ORF">DICPUDRAFT_94634</name>
</gene>
<protein>
    <submittedName>
        <fullName evidence="1">Uncharacterized protein</fullName>
    </submittedName>
</protein>
<dbReference type="Proteomes" id="UP000001064">
    <property type="component" value="Unassembled WGS sequence"/>
</dbReference>
<reference evidence="2" key="1">
    <citation type="journal article" date="2011" name="Genome Biol.">
        <title>Comparative genomics of the social amoebae Dictyostelium discoideum and Dictyostelium purpureum.</title>
        <authorList>
            <consortium name="US DOE Joint Genome Institute (JGI-PGF)"/>
            <person name="Sucgang R."/>
            <person name="Kuo A."/>
            <person name="Tian X."/>
            <person name="Salerno W."/>
            <person name="Parikh A."/>
            <person name="Feasley C.L."/>
            <person name="Dalin E."/>
            <person name="Tu H."/>
            <person name="Huang E."/>
            <person name="Barry K."/>
            <person name="Lindquist E."/>
            <person name="Shapiro H."/>
            <person name="Bruce D."/>
            <person name="Schmutz J."/>
            <person name="Salamov A."/>
            <person name="Fey P."/>
            <person name="Gaudet P."/>
            <person name="Anjard C."/>
            <person name="Babu M.M."/>
            <person name="Basu S."/>
            <person name="Bushmanova Y."/>
            <person name="van der Wel H."/>
            <person name="Katoh-Kurasawa M."/>
            <person name="Dinh C."/>
            <person name="Coutinho P.M."/>
            <person name="Saito T."/>
            <person name="Elias M."/>
            <person name="Schaap P."/>
            <person name="Kay R.R."/>
            <person name="Henrissat B."/>
            <person name="Eichinger L."/>
            <person name="Rivero F."/>
            <person name="Putnam N.H."/>
            <person name="West C.M."/>
            <person name="Loomis W.F."/>
            <person name="Chisholm R.L."/>
            <person name="Shaulsky G."/>
            <person name="Strassmann J.E."/>
            <person name="Queller D.C."/>
            <person name="Kuspa A."/>
            <person name="Grigoriev I.V."/>
        </authorList>
    </citation>
    <scope>NUCLEOTIDE SEQUENCE [LARGE SCALE GENOMIC DNA]</scope>
    <source>
        <strain evidence="2">QSDP1</strain>
    </source>
</reference>
<name>F0ZLU0_DICPU</name>